<evidence type="ECO:0000259" key="1">
    <source>
        <dbReference type="Pfam" id="PF18311"/>
    </source>
</evidence>
<name>A0A1B6ETN0_9HEMI</name>
<dbReference type="GO" id="GO:0000467">
    <property type="term" value="P:exonucleolytic trimming to generate mature 3'-end of 5.8S rRNA from tricistronic rRNA transcript (SSU-rRNA, 5.8S rRNA, LSU-rRNA)"/>
    <property type="evidence" value="ECO:0007669"/>
    <property type="project" value="TreeGrafter"/>
</dbReference>
<accession>A0A1B6ETN0</accession>
<dbReference type="GO" id="GO:0071035">
    <property type="term" value="P:nuclear polyadenylation-dependent rRNA catabolic process"/>
    <property type="evidence" value="ECO:0007669"/>
    <property type="project" value="TreeGrafter"/>
</dbReference>
<dbReference type="PANTHER" id="PTHR21321:SF1">
    <property type="entry name" value="EXOSOME COMPLEX COMPONENT RRP40"/>
    <property type="match status" value="1"/>
</dbReference>
<gene>
    <name evidence="2" type="ORF">g.50183</name>
</gene>
<dbReference type="InterPro" id="IPR026699">
    <property type="entry name" value="Exosome_RNA_bind1/RRP40/RRP4"/>
</dbReference>
<dbReference type="GO" id="GO:0071051">
    <property type="term" value="P:poly(A)-dependent snoRNA 3'-end processing"/>
    <property type="evidence" value="ECO:0007669"/>
    <property type="project" value="TreeGrafter"/>
</dbReference>
<dbReference type="GO" id="GO:0003723">
    <property type="term" value="F:RNA binding"/>
    <property type="evidence" value="ECO:0007669"/>
    <property type="project" value="InterPro"/>
</dbReference>
<sequence length="127" mass="14438">NLVIPGQKLPEVLLKRKLVKLGPGLRKNNETNVVYVTKSGFLRFKDTSNANLYWIEGTSTTRNYVPSNNELIVGVIRQKRKEKYLVDIGSKELARLSAYAFKGAMKQSRPQLKVGDMVYGKLDNYMD</sequence>
<reference evidence="2" key="1">
    <citation type="submission" date="2015-11" db="EMBL/GenBank/DDBJ databases">
        <title>De novo transcriptome assembly of four potential Pierce s Disease insect vectors from Arizona vineyards.</title>
        <authorList>
            <person name="Tassone E.E."/>
        </authorList>
    </citation>
    <scope>NUCLEOTIDE SEQUENCE</scope>
</reference>
<evidence type="ECO:0000313" key="2">
    <source>
        <dbReference type="EMBL" id="JAS41309.1"/>
    </source>
</evidence>
<feature type="non-terminal residue" evidence="2">
    <location>
        <position position="1"/>
    </location>
</feature>
<dbReference type="AlphaFoldDB" id="A0A1B6ETN0"/>
<proteinExistence type="predicted"/>
<organism evidence="2">
    <name type="scientific">Cuerna arida</name>
    <dbReference type="NCBI Taxonomy" id="1464854"/>
    <lineage>
        <taxon>Eukaryota</taxon>
        <taxon>Metazoa</taxon>
        <taxon>Ecdysozoa</taxon>
        <taxon>Arthropoda</taxon>
        <taxon>Hexapoda</taxon>
        <taxon>Insecta</taxon>
        <taxon>Pterygota</taxon>
        <taxon>Neoptera</taxon>
        <taxon>Paraneoptera</taxon>
        <taxon>Hemiptera</taxon>
        <taxon>Auchenorrhyncha</taxon>
        <taxon>Membracoidea</taxon>
        <taxon>Cicadellidae</taxon>
        <taxon>Cicadellinae</taxon>
        <taxon>Proconiini</taxon>
        <taxon>Cuerna</taxon>
    </lineage>
</organism>
<dbReference type="Pfam" id="PF21262">
    <property type="entry name" value="RRP40_S1"/>
    <property type="match status" value="1"/>
</dbReference>
<dbReference type="GO" id="GO:0000177">
    <property type="term" value="C:cytoplasmic exosome (RNase complex)"/>
    <property type="evidence" value="ECO:0007669"/>
    <property type="project" value="TreeGrafter"/>
</dbReference>
<dbReference type="Pfam" id="PF18311">
    <property type="entry name" value="Rrp40_N"/>
    <property type="match status" value="1"/>
</dbReference>
<dbReference type="GO" id="GO:0000176">
    <property type="term" value="C:nuclear exosome (RNase complex)"/>
    <property type="evidence" value="ECO:0007669"/>
    <property type="project" value="TreeGrafter"/>
</dbReference>
<dbReference type="GO" id="GO:0071034">
    <property type="term" value="P:CUT catabolic process"/>
    <property type="evidence" value="ECO:0007669"/>
    <property type="project" value="TreeGrafter"/>
</dbReference>
<dbReference type="PANTHER" id="PTHR21321">
    <property type="entry name" value="PNAS-3 RELATED"/>
    <property type="match status" value="1"/>
</dbReference>
<dbReference type="InterPro" id="IPR041054">
    <property type="entry name" value="Rrp40_N_euk"/>
</dbReference>
<dbReference type="GO" id="GO:0034475">
    <property type="term" value="P:U4 snRNA 3'-end processing"/>
    <property type="evidence" value="ECO:0007669"/>
    <property type="project" value="TreeGrafter"/>
</dbReference>
<feature type="domain" description="Exosome complex exonuclease Rrp40 N-terminal" evidence="1">
    <location>
        <begin position="19"/>
        <end position="59"/>
    </location>
</feature>
<dbReference type="GO" id="GO:0071038">
    <property type="term" value="P:TRAMP-dependent tRNA surveillance pathway"/>
    <property type="evidence" value="ECO:0007669"/>
    <property type="project" value="TreeGrafter"/>
</dbReference>
<dbReference type="Gene3D" id="2.40.50.140">
    <property type="entry name" value="Nucleic acid-binding proteins"/>
    <property type="match status" value="1"/>
</dbReference>
<dbReference type="InterPro" id="IPR012340">
    <property type="entry name" value="NA-bd_OB-fold"/>
</dbReference>
<dbReference type="EMBL" id="GECZ01028460">
    <property type="protein sequence ID" value="JAS41309.1"/>
    <property type="molecule type" value="Transcribed_RNA"/>
</dbReference>
<feature type="non-terminal residue" evidence="2">
    <location>
        <position position="127"/>
    </location>
</feature>
<dbReference type="SUPFAM" id="SSF50249">
    <property type="entry name" value="Nucleic acid-binding proteins"/>
    <property type="match status" value="1"/>
</dbReference>
<dbReference type="Gene3D" id="2.40.50.100">
    <property type="match status" value="1"/>
</dbReference>
<dbReference type="SUPFAM" id="SSF110324">
    <property type="entry name" value="Ribosomal L27 protein-like"/>
    <property type="match status" value="1"/>
</dbReference>
<protein>
    <recommendedName>
        <fullName evidence="1">Exosome complex exonuclease Rrp40 N-terminal domain-containing protein</fullName>
    </recommendedName>
</protein>